<dbReference type="InterPro" id="IPR050213">
    <property type="entry name" value="GST_superfamily"/>
</dbReference>
<dbReference type="SUPFAM" id="SSF52833">
    <property type="entry name" value="Thioredoxin-like"/>
    <property type="match status" value="1"/>
</dbReference>
<keyword evidence="8" id="KW-1185">Reference proteome</keyword>
<protein>
    <recommendedName>
        <fullName evidence="1">glutathione transferase</fullName>
        <ecNumber evidence="1">2.5.1.18</ecNumber>
    </recommendedName>
</protein>
<dbReference type="InterPro" id="IPR036249">
    <property type="entry name" value="Thioredoxin-like_sf"/>
</dbReference>
<dbReference type="EC" id="2.5.1.18" evidence="1"/>
<comment type="similarity">
    <text evidence="3">Belongs to the GST superfamily. Sigma family.</text>
</comment>
<dbReference type="Pfam" id="PF14497">
    <property type="entry name" value="GST_C_3"/>
    <property type="match status" value="1"/>
</dbReference>
<dbReference type="Gene3D" id="3.40.30.10">
    <property type="entry name" value="Glutaredoxin"/>
    <property type="match status" value="1"/>
</dbReference>
<dbReference type="SUPFAM" id="SSF47616">
    <property type="entry name" value="GST C-terminal domain-like"/>
    <property type="match status" value="1"/>
</dbReference>
<dbReference type="GO" id="GO:0004364">
    <property type="term" value="F:glutathione transferase activity"/>
    <property type="evidence" value="ECO:0007669"/>
    <property type="project" value="UniProtKB-EC"/>
</dbReference>
<dbReference type="PANTHER" id="PTHR11571:SF224">
    <property type="entry name" value="HEMATOPOIETIC PROSTAGLANDIN D SYNTHASE"/>
    <property type="match status" value="1"/>
</dbReference>
<evidence type="ECO:0000256" key="4">
    <source>
        <dbReference type="ARBA" id="ARBA00047960"/>
    </source>
</evidence>
<evidence type="ECO:0000259" key="5">
    <source>
        <dbReference type="PROSITE" id="PS50404"/>
    </source>
</evidence>
<dbReference type="GO" id="GO:0006749">
    <property type="term" value="P:glutathione metabolic process"/>
    <property type="evidence" value="ECO:0007669"/>
    <property type="project" value="TreeGrafter"/>
</dbReference>
<dbReference type="EMBL" id="BTSY01000004">
    <property type="protein sequence ID" value="GMT23179.1"/>
    <property type="molecule type" value="Genomic_DNA"/>
</dbReference>
<dbReference type="Gene3D" id="1.20.1050.10">
    <property type="match status" value="1"/>
</dbReference>
<evidence type="ECO:0000256" key="1">
    <source>
        <dbReference type="ARBA" id="ARBA00012452"/>
    </source>
</evidence>
<feature type="domain" description="GST C-terminal" evidence="6">
    <location>
        <begin position="96"/>
        <end position="222"/>
    </location>
</feature>
<dbReference type="PANTHER" id="PTHR11571">
    <property type="entry name" value="GLUTATHIONE S-TRANSFERASE"/>
    <property type="match status" value="1"/>
</dbReference>
<organism evidence="7 8">
    <name type="scientific">Pristionchus fissidentatus</name>
    <dbReference type="NCBI Taxonomy" id="1538716"/>
    <lineage>
        <taxon>Eukaryota</taxon>
        <taxon>Metazoa</taxon>
        <taxon>Ecdysozoa</taxon>
        <taxon>Nematoda</taxon>
        <taxon>Chromadorea</taxon>
        <taxon>Rhabditida</taxon>
        <taxon>Rhabditina</taxon>
        <taxon>Diplogasteromorpha</taxon>
        <taxon>Diplogasteroidea</taxon>
        <taxon>Neodiplogasteridae</taxon>
        <taxon>Pristionchus</taxon>
    </lineage>
</organism>
<accession>A0AAV5VUE5</accession>
<dbReference type="InterPro" id="IPR004046">
    <property type="entry name" value="GST_C"/>
</dbReference>
<dbReference type="PROSITE" id="PS50404">
    <property type="entry name" value="GST_NTER"/>
    <property type="match status" value="1"/>
</dbReference>
<dbReference type="FunFam" id="3.40.30.10:FF:000189">
    <property type="entry name" value="Glutathione S-Transferase"/>
    <property type="match status" value="1"/>
</dbReference>
<proteinExistence type="inferred from homology"/>
<evidence type="ECO:0000256" key="2">
    <source>
        <dbReference type="ARBA" id="ARBA00022679"/>
    </source>
</evidence>
<dbReference type="SFLD" id="SFLDG00363">
    <property type="entry name" value="AMPS_(cytGST):_Alpha-__Mu-__Pi"/>
    <property type="match status" value="1"/>
</dbReference>
<evidence type="ECO:0000256" key="3">
    <source>
        <dbReference type="ARBA" id="ARBA00038317"/>
    </source>
</evidence>
<comment type="caution">
    <text evidence="7">The sequence shown here is derived from an EMBL/GenBank/DDBJ whole genome shotgun (WGS) entry which is preliminary data.</text>
</comment>
<dbReference type="InterPro" id="IPR036282">
    <property type="entry name" value="Glutathione-S-Trfase_C_sf"/>
</dbReference>
<reference evidence="7" key="1">
    <citation type="submission" date="2023-10" db="EMBL/GenBank/DDBJ databases">
        <title>Genome assembly of Pristionchus species.</title>
        <authorList>
            <person name="Yoshida K."/>
            <person name="Sommer R.J."/>
        </authorList>
    </citation>
    <scope>NUCLEOTIDE SEQUENCE</scope>
    <source>
        <strain evidence="7">RS5133</strain>
    </source>
</reference>
<evidence type="ECO:0000313" key="8">
    <source>
        <dbReference type="Proteomes" id="UP001432322"/>
    </source>
</evidence>
<dbReference type="Pfam" id="PF02798">
    <property type="entry name" value="GST_N"/>
    <property type="match status" value="1"/>
</dbReference>
<dbReference type="InterPro" id="IPR010987">
    <property type="entry name" value="Glutathione-S-Trfase_C-like"/>
</dbReference>
<dbReference type="InterPro" id="IPR040079">
    <property type="entry name" value="Glutathione_S-Trfase"/>
</dbReference>
<dbReference type="SFLD" id="SFLDS00019">
    <property type="entry name" value="Glutathione_Transferase_(cytos"/>
    <property type="match status" value="1"/>
</dbReference>
<name>A0AAV5VUE5_9BILA</name>
<dbReference type="AlphaFoldDB" id="A0AAV5VUE5"/>
<gene>
    <name evidence="7" type="ORF">PFISCL1PPCAC_14476</name>
</gene>
<dbReference type="InterPro" id="IPR004045">
    <property type="entry name" value="Glutathione_S-Trfase_N"/>
</dbReference>
<dbReference type="CDD" id="cd03192">
    <property type="entry name" value="GST_C_Sigma_like"/>
    <property type="match status" value="1"/>
</dbReference>
<dbReference type="Proteomes" id="UP001432322">
    <property type="component" value="Unassembled WGS sequence"/>
</dbReference>
<dbReference type="CDD" id="cd03039">
    <property type="entry name" value="GST_N_Sigma_like"/>
    <property type="match status" value="1"/>
</dbReference>
<sequence>MPTYKLTYFPARGSIEVARQLFHLAEVPFEDVRIPMAEWPALKQTMPFPQIPLLEVDWNPLPQSYAIFRYLAKQFGKWHSSFFICCAMSQRFAGNSPFESAWIDAIADQYKDYLKEMQPALVVYTGFSQGDKEKLVKEVAEPARDKFFGVLEKIAKESGSNGHFVGSSLTWVDLLIADHVNVQLHHLPNFLNGFPIVVATTTKIEQTPKLKEWIETRPQSSF</sequence>
<evidence type="ECO:0000313" key="7">
    <source>
        <dbReference type="EMBL" id="GMT23179.1"/>
    </source>
</evidence>
<dbReference type="FunFam" id="1.20.1050.10:FF:000044">
    <property type="entry name" value="Glutathione S-transferase"/>
    <property type="match status" value="1"/>
</dbReference>
<keyword evidence="2" id="KW-0808">Transferase</keyword>
<feature type="domain" description="GST N-terminal" evidence="5">
    <location>
        <begin position="2"/>
        <end position="79"/>
    </location>
</feature>
<comment type="catalytic activity">
    <reaction evidence="4">
        <text>RX + glutathione = an S-substituted glutathione + a halide anion + H(+)</text>
        <dbReference type="Rhea" id="RHEA:16437"/>
        <dbReference type="ChEBI" id="CHEBI:15378"/>
        <dbReference type="ChEBI" id="CHEBI:16042"/>
        <dbReference type="ChEBI" id="CHEBI:17792"/>
        <dbReference type="ChEBI" id="CHEBI:57925"/>
        <dbReference type="ChEBI" id="CHEBI:90779"/>
        <dbReference type="EC" id="2.5.1.18"/>
    </reaction>
</comment>
<evidence type="ECO:0000259" key="6">
    <source>
        <dbReference type="PROSITE" id="PS50405"/>
    </source>
</evidence>
<dbReference type="PROSITE" id="PS50405">
    <property type="entry name" value="GST_CTER"/>
    <property type="match status" value="1"/>
</dbReference>